<evidence type="ECO:0000313" key="1">
    <source>
        <dbReference type="EMBL" id="MDY0410317.1"/>
    </source>
</evidence>
<comment type="caution">
    <text evidence="1">The sequence shown here is derived from an EMBL/GenBank/DDBJ whole genome shotgun (WGS) entry which is preliminary data.</text>
</comment>
<dbReference type="Proteomes" id="UP001275315">
    <property type="component" value="Unassembled WGS sequence"/>
</dbReference>
<evidence type="ECO:0000313" key="2">
    <source>
        <dbReference type="Proteomes" id="UP001275315"/>
    </source>
</evidence>
<dbReference type="PANTHER" id="PTHR33639">
    <property type="entry name" value="THIOL-DISULFIDE OXIDOREDUCTASE DCC"/>
    <property type="match status" value="1"/>
</dbReference>
<accession>A0ABU5CVB2</accession>
<sequence>MGPTILFDGDCNFCDASVQFIIKRDPDAVFKFASLQSEIGQQLLKGFPEHQGVDSFLLVDREVVYDRSTAAFQVCRYLKGGWKIFYCLRYIPKPITDLFYQMVAKRRYKWFGKKVYCLLPTPDIRRRFLDME</sequence>
<organism evidence="1 2">
    <name type="scientific">Paracerasibacillus soli</name>
    <dbReference type="NCBI Taxonomy" id="480284"/>
    <lineage>
        <taxon>Bacteria</taxon>
        <taxon>Bacillati</taxon>
        <taxon>Bacillota</taxon>
        <taxon>Bacilli</taxon>
        <taxon>Bacillales</taxon>
        <taxon>Bacillaceae</taxon>
        <taxon>Paracerasibacillus</taxon>
    </lineage>
</organism>
<keyword evidence="2" id="KW-1185">Reference proteome</keyword>
<dbReference type="RefSeq" id="WP_320381191.1">
    <property type="nucleotide sequence ID" value="NZ_JAWDIQ010000003.1"/>
</dbReference>
<dbReference type="PANTHER" id="PTHR33639:SF2">
    <property type="entry name" value="DUF393 DOMAIN-CONTAINING PROTEIN"/>
    <property type="match status" value="1"/>
</dbReference>
<dbReference type="EMBL" id="JAWDIQ010000003">
    <property type="protein sequence ID" value="MDY0410317.1"/>
    <property type="molecule type" value="Genomic_DNA"/>
</dbReference>
<dbReference type="InterPro" id="IPR052927">
    <property type="entry name" value="DCC_oxidoreductase"/>
</dbReference>
<proteinExistence type="predicted"/>
<name>A0ABU5CVB2_9BACI</name>
<protein>
    <submittedName>
        <fullName evidence="1">DCC1-like thiol-disulfide oxidoreductase family protein</fullName>
    </submittedName>
</protein>
<gene>
    <name evidence="1" type="ORF">RWD45_19405</name>
</gene>
<reference evidence="1 2" key="1">
    <citation type="submission" date="2023-10" db="EMBL/GenBank/DDBJ databases">
        <title>Virgibacillus soli CC-YMP-6 genome.</title>
        <authorList>
            <person name="Miliotis G."/>
            <person name="Sengupta P."/>
            <person name="Hameed A."/>
            <person name="Chuvochina M."/>
            <person name="Mcdonagh F."/>
            <person name="Simpson A.C."/>
            <person name="Singh N.K."/>
            <person name="Rekha P.D."/>
            <person name="Raman K."/>
            <person name="Hugenholtz P."/>
            <person name="Venkateswaran K."/>
        </authorList>
    </citation>
    <scope>NUCLEOTIDE SEQUENCE [LARGE SCALE GENOMIC DNA]</scope>
    <source>
        <strain evidence="1 2">CC-YMP-6</strain>
    </source>
</reference>
<dbReference type="Pfam" id="PF04134">
    <property type="entry name" value="DCC1-like"/>
    <property type="match status" value="1"/>
</dbReference>
<dbReference type="InterPro" id="IPR007263">
    <property type="entry name" value="DCC1-like"/>
</dbReference>